<evidence type="ECO:0000313" key="2">
    <source>
        <dbReference type="Proteomes" id="UP000247792"/>
    </source>
</evidence>
<sequence length="77" mass="8779">MFAVFWIEIHKQIKMSHCREFDTGDMVAALKFADNLRQRQAAGEYIRHISMSSENTNSVGVPSAAIDYHWAEHKIAA</sequence>
<dbReference type="RefSeq" id="WP_110253260.1">
    <property type="nucleotide sequence ID" value="NZ_QJKB01000001.1"/>
</dbReference>
<organism evidence="1 2">
    <name type="scientific">Undibacterium pigrum</name>
    <dbReference type="NCBI Taxonomy" id="401470"/>
    <lineage>
        <taxon>Bacteria</taxon>
        <taxon>Pseudomonadati</taxon>
        <taxon>Pseudomonadota</taxon>
        <taxon>Betaproteobacteria</taxon>
        <taxon>Burkholderiales</taxon>
        <taxon>Oxalobacteraceae</taxon>
        <taxon>Undibacterium</taxon>
    </lineage>
</organism>
<dbReference type="OrthoDB" id="8757469at2"/>
<keyword evidence="2" id="KW-1185">Reference proteome</keyword>
<comment type="caution">
    <text evidence="1">The sequence shown here is derived from an EMBL/GenBank/DDBJ whole genome shotgun (WGS) entry which is preliminary data.</text>
</comment>
<dbReference type="Proteomes" id="UP000247792">
    <property type="component" value="Unassembled WGS sequence"/>
</dbReference>
<protein>
    <submittedName>
        <fullName evidence="1">Uncharacterized protein</fullName>
    </submittedName>
</protein>
<dbReference type="AlphaFoldDB" id="A0A318K0L2"/>
<proteinExistence type="predicted"/>
<dbReference type="EMBL" id="QJKB01000001">
    <property type="protein sequence ID" value="PXX46814.1"/>
    <property type="molecule type" value="Genomic_DNA"/>
</dbReference>
<name>A0A318K0L2_9BURK</name>
<evidence type="ECO:0000313" key="1">
    <source>
        <dbReference type="EMBL" id="PXX46814.1"/>
    </source>
</evidence>
<reference evidence="1 2" key="1">
    <citation type="submission" date="2018-05" db="EMBL/GenBank/DDBJ databases">
        <title>Genomic Encyclopedia of Type Strains, Phase IV (KMG-IV): sequencing the most valuable type-strain genomes for metagenomic binning, comparative biology and taxonomic classification.</title>
        <authorList>
            <person name="Goeker M."/>
        </authorList>
    </citation>
    <scope>NUCLEOTIDE SEQUENCE [LARGE SCALE GENOMIC DNA]</scope>
    <source>
        <strain evidence="1 2">DSM 19792</strain>
    </source>
</reference>
<gene>
    <name evidence="1" type="ORF">DFR42_101390</name>
</gene>
<accession>A0A318K0L2</accession>